<dbReference type="eggNOG" id="COG0697">
    <property type="taxonomic scope" value="Bacteria"/>
</dbReference>
<proteinExistence type="inferred from homology"/>
<dbReference type="Proteomes" id="UP000010472">
    <property type="component" value="Chromosome"/>
</dbReference>
<keyword evidence="2" id="KW-0175">Coiled coil</keyword>
<dbReference type="STRING" id="1173022.Cri9333_3882"/>
<keyword evidence="3" id="KW-0812">Transmembrane</keyword>
<dbReference type="EMBL" id="CP003620">
    <property type="protein sequence ID" value="AFZ14691.1"/>
    <property type="molecule type" value="Genomic_DNA"/>
</dbReference>
<organism evidence="5 6">
    <name type="scientific">Crinalium epipsammum PCC 9333</name>
    <dbReference type="NCBI Taxonomy" id="1173022"/>
    <lineage>
        <taxon>Bacteria</taxon>
        <taxon>Bacillati</taxon>
        <taxon>Cyanobacteriota</taxon>
        <taxon>Cyanophyceae</taxon>
        <taxon>Gomontiellales</taxon>
        <taxon>Gomontiellaceae</taxon>
        <taxon>Crinalium</taxon>
    </lineage>
</organism>
<dbReference type="PATRIC" id="fig|1173022.3.peg.4183"/>
<evidence type="ECO:0000313" key="6">
    <source>
        <dbReference type="Proteomes" id="UP000010472"/>
    </source>
</evidence>
<dbReference type="InterPro" id="IPR037185">
    <property type="entry name" value="EmrE-like"/>
</dbReference>
<comment type="similarity">
    <text evidence="1">Belongs to the EamA transporter family.</text>
</comment>
<feature type="transmembrane region" description="Helical" evidence="3">
    <location>
        <begin position="524"/>
        <end position="545"/>
    </location>
</feature>
<keyword evidence="3" id="KW-0472">Membrane</keyword>
<name>K9W3B5_9CYAN</name>
<protein>
    <recommendedName>
        <fullName evidence="4">EamA domain-containing protein</fullName>
    </recommendedName>
</protein>
<feature type="transmembrane region" description="Helical" evidence="3">
    <location>
        <begin position="469"/>
        <end position="487"/>
    </location>
</feature>
<gene>
    <name evidence="5" type="ORF">Cri9333_3882</name>
</gene>
<keyword evidence="3" id="KW-1133">Transmembrane helix</keyword>
<feature type="domain" description="EamA" evidence="4">
    <location>
        <begin position="404"/>
        <end position="544"/>
    </location>
</feature>
<dbReference type="Pfam" id="PF00892">
    <property type="entry name" value="EamA"/>
    <property type="match status" value="1"/>
</dbReference>
<dbReference type="InterPro" id="IPR000620">
    <property type="entry name" value="EamA_dom"/>
</dbReference>
<feature type="transmembrane region" description="Helical" evidence="3">
    <location>
        <begin position="233"/>
        <end position="255"/>
    </location>
</feature>
<feature type="transmembrane region" description="Helical" evidence="3">
    <location>
        <begin position="401"/>
        <end position="422"/>
    </location>
</feature>
<evidence type="ECO:0000256" key="1">
    <source>
        <dbReference type="ARBA" id="ARBA00007362"/>
    </source>
</evidence>
<dbReference type="OrthoDB" id="517612at2"/>
<dbReference type="AlphaFoldDB" id="K9W3B5"/>
<evidence type="ECO:0000256" key="2">
    <source>
        <dbReference type="SAM" id="Coils"/>
    </source>
</evidence>
<feature type="transmembrane region" description="Helical" evidence="3">
    <location>
        <begin position="374"/>
        <end position="395"/>
    </location>
</feature>
<dbReference type="PANTHER" id="PTHR22911">
    <property type="entry name" value="ACYL-MALONYL CONDENSING ENZYME-RELATED"/>
    <property type="match status" value="1"/>
</dbReference>
<evidence type="ECO:0000259" key="4">
    <source>
        <dbReference type="Pfam" id="PF00892"/>
    </source>
</evidence>
<feature type="transmembrane region" description="Helical" evidence="3">
    <location>
        <begin position="275"/>
        <end position="300"/>
    </location>
</feature>
<feature type="coiled-coil region" evidence="2">
    <location>
        <begin position="16"/>
        <end position="94"/>
    </location>
</feature>
<reference evidence="5 6" key="1">
    <citation type="submission" date="2012-06" db="EMBL/GenBank/DDBJ databases">
        <title>Finished chromosome of genome of Crinalium epipsammum PCC 9333.</title>
        <authorList>
            <consortium name="US DOE Joint Genome Institute"/>
            <person name="Gugger M."/>
            <person name="Coursin T."/>
            <person name="Rippka R."/>
            <person name="Tandeau De Marsac N."/>
            <person name="Huntemann M."/>
            <person name="Wei C.-L."/>
            <person name="Han J."/>
            <person name="Detter J.C."/>
            <person name="Han C."/>
            <person name="Tapia R."/>
            <person name="Davenport K."/>
            <person name="Daligault H."/>
            <person name="Erkkila T."/>
            <person name="Gu W."/>
            <person name="Munk A.C.C."/>
            <person name="Teshima H."/>
            <person name="Xu Y."/>
            <person name="Chain P."/>
            <person name="Chen A."/>
            <person name="Krypides N."/>
            <person name="Mavromatis K."/>
            <person name="Markowitz V."/>
            <person name="Szeto E."/>
            <person name="Ivanova N."/>
            <person name="Mikhailova N."/>
            <person name="Ovchinnikova G."/>
            <person name="Pagani I."/>
            <person name="Pati A."/>
            <person name="Goodwin L."/>
            <person name="Peters L."/>
            <person name="Pitluck S."/>
            <person name="Woyke T."/>
            <person name="Kerfeld C."/>
        </authorList>
    </citation>
    <scope>NUCLEOTIDE SEQUENCE [LARGE SCALE GENOMIC DNA]</scope>
    <source>
        <strain evidence="5 6">PCC 9333</strain>
    </source>
</reference>
<feature type="transmembrane region" description="Helical" evidence="3">
    <location>
        <begin position="499"/>
        <end position="518"/>
    </location>
</feature>
<feature type="transmembrane region" description="Helical" evidence="3">
    <location>
        <begin position="347"/>
        <end position="367"/>
    </location>
</feature>
<dbReference type="GO" id="GO:0016020">
    <property type="term" value="C:membrane"/>
    <property type="evidence" value="ECO:0007669"/>
    <property type="project" value="InterPro"/>
</dbReference>
<dbReference type="PANTHER" id="PTHR22911:SF137">
    <property type="entry name" value="SOLUTE CARRIER FAMILY 35 MEMBER G2-RELATED"/>
    <property type="match status" value="1"/>
</dbReference>
<keyword evidence="6" id="KW-1185">Reference proteome</keyword>
<dbReference type="KEGG" id="cep:Cri9333_3882"/>
<feature type="transmembrane region" description="Helical" evidence="3">
    <location>
        <begin position="434"/>
        <end position="457"/>
    </location>
</feature>
<feature type="transmembrane region" description="Helical" evidence="3">
    <location>
        <begin position="320"/>
        <end position="341"/>
    </location>
</feature>
<sequence>MGQLDNLPENSEALDSQATEALLRTMTQELQNLKQNLIVQLNQDVERLQAEKNRLIQEIDGLQSQRQQQVEQQQQQLQQLSQNLTSQLQEQLRQQLQQMADTSSSAMTSPVGANLLPGEYNDHAYRLLASLDSTLSTTFKTLQQDINSYQSALSQQLGQMHSLEQQGQVILETLVNRLNQQLQTAVTQPQLPPADTTVTSRQLPTAKPIPLEFPGAPLPIPQPPKKKLSELQLGFFLVLLSTVALSIHNVVVRIVGNPSQLLGLFTIGGVLKLDLGNSLLILWMRMLVVLPLMVLITKFLYPAVWRDLKTFFTAKDTRSILNVIGSGCFLFLSQVLIYIAIGDIGPGIAVTILFMYPIITVPLAWLLFGDRPTLLRFGVMLTISLGVVLAAYPSISSTSSMSGFGVGTAVGSGVAFAFYLILMQLGFQKLHPVPVSLVQFSTIFVLSSVSLILPLPFSVNVLPENQQGLIIGGIILGVLTLLGYLLNNFGVRFLGAARASIIASTGPVLTAILAFVLIPGPKTALQTIQTVGILLVTLGVFALSFERMIVQRRAAKTAKA</sequence>
<dbReference type="SUPFAM" id="SSF103481">
    <property type="entry name" value="Multidrug resistance efflux transporter EmrE"/>
    <property type="match status" value="2"/>
</dbReference>
<dbReference type="RefSeq" id="WP_015204791.1">
    <property type="nucleotide sequence ID" value="NC_019753.1"/>
</dbReference>
<accession>K9W3B5</accession>
<evidence type="ECO:0000256" key="3">
    <source>
        <dbReference type="SAM" id="Phobius"/>
    </source>
</evidence>
<evidence type="ECO:0000313" key="5">
    <source>
        <dbReference type="EMBL" id="AFZ14691.1"/>
    </source>
</evidence>
<dbReference type="HOGENOM" id="CLU_017081_0_0_3"/>